<feature type="region of interest" description="Disordered" evidence="6">
    <location>
        <begin position="266"/>
        <end position="294"/>
    </location>
</feature>
<keyword evidence="10" id="KW-1185">Reference proteome</keyword>
<evidence type="ECO:0000256" key="5">
    <source>
        <dbReference type="ARBA" id="ARBA00023163"/>
    </source>
</evidence>
<evidence type="ECO:0000256" key="1">
    <source>
        <dbReference type="ARBA" id="ARBA00010641"/>
    </source>
</evidence>
<feature type="compositionally biased region" description="Pro residues" evidence="6">
    <location>
        <begin position="268"/>
        <end position="278"/>
    </location>
</feature>
<evidence type="ECO:0000256" key="3">
    <source>
        <dbReference type="ARBA" id="ARBA00023082"/>
    </source>
</evidence>
<evidence type="ECO:0000259" key="7">
    <source>
        <dbReference type="Pfam" id="PF04542"/>
    </source>
</evidence>
<dbReference type="SUPFAM" id="SSF88659">
    <property type="entry name" value="Sigma3 and sigma4 domains of RNA polymerase sigma factors"/>
    <property type="match status" value="1"/>
</dbReference>
<dbReference type="InterPro" id="IPR036388">
    <property type="entry name" value="WH-like_DNA-bd_sf"/>
</dbReference>
<dbReference type="GO" id="GO:0016987">
    <property type="term" value="F:sigma factor activity"/>
    <property type="evidence" value="ECO:0007669"/>
    <property type="project" value="UniProtKB-KW"/>
</dbReference>
<dbReference type="PANTHER" id="PTHR43133">
    <property type="entry name" value="RNA POLYMERASE ECF-TYPE SIGMA FACTO"/>
    <property type="match status" value="1"/>
</dbReference>
<keyword evidence="2" id="KW-0805">Transcription regulation</keyword>
<evidence type="ECO:0000313" key="9">
    <source>
        <dbReference type="EMBL" id="VTR91796.1"/>
    </source>
</evidence>
<dbReference type="NCBIfam" id="TIGR02937">
    <property type="entry name" value="sigma70-ECF"/>
    <property type="match status" value="1"/>
</dbReference>
<dbReference type="CDD" id="cd06171">
    <property type="entry name" value="Sigma70_r4"/>
    <property type="match status" value="1"/>
</dbReference>
<evidence type="ECO:0000259" key="8">
    <source>
        <dbReference type="Pfam" id="PF08281"/>
    </source>
</evidence>
<dbReference type="RefSeq" id="WP_162666740.1">
    <property type="nucleotide sequence ID" value="NZ_LR593886.1"/>
</dbReference>
<dbReference type="GO" id="GO:0006352">
    <property type="term" value="P:DNA-templated transcription initiation"/>
    <property type="evidence" value="ECO:0007669"/>
    <property type="project" value="InterPro"/>
</dbReference>
<evidence type="ECO:0008006" key="11">
    <source>
        <dbReference type="Google" id="ProtNLM"/>
    </source>
</evidence>
<dbReference type="EMBL" id="LR593886">
    <property type="protein sequence ID" value="VTR91796.1"/>
    <property type="molecule type" value="Genomic_DNA"/>
</dbReference>
<organism evidence="9 10">
    <name type="scientific">Gemmata massiliana</name>
    <dbReference type="NCBI Taxonomy" id="1210884"/>
    <lineage>
        <taxon>Bacteria</taxon>
        <taxon>Pseudomonadati</taxon>
        <taxon>Planctomycetota</taxon>
        <taxon>Planctomycetia</taxon>
        <taxon>Gemmatales</taxon>
        <taxon>Gemmataceae</taxon>
        <taxon>Gemmata</taxon>
    </lineage>
</organism>
<dbReference type="SUPFAM" id="SSF88946">
    <property type="entry name" value="Sigma2 domain of RNA polymerase sigma factors"/>
    <property type="match status" value="1"/>
</dbReference>
<name>A0A6P2CTT8_9BACT</name>
<dbReference type="InterPro" id="IPR039425">
    <property type="entry name" value="RNA_pol_sigma-70-like"/>
</dbReference>
<dbReference type="Proteomes" id="UP000464178">
    <property type="component" value="Chromosome"/>
</dbReference>
<comment type="similarity">
    <text evidence="1">Belongs to the sigma-70 factor family. ECF subfamily.</text>
</comment>
<evidence type="ECO:0000256" key="6">
    <source>
        <dbReference type="SAM" id="MobiDB-lite"/>
    </source>
</evidence>
<sequence length="393" mass="42346">MLRRFVHLLTATISEVGEVPDADLVRQFTQDRNAAAFELLVRRHADTVWAPCRRLLRSDADAEDAFQATFLVLARKAGAIRGACVGAWLHQVAVRVALKLRAKTARILTATSEHLSTLLASGMPDPDVPGIVHEELARLPDRYRLPVVLCDLEGRTHVEAAAALRCPVGTVAGRLSRARAILRDRLVRRGVAPVLVLSASVAPVSVVRAAAALAGGSSGVSPVVSSLTEGVLCAMRTPTLKWKLVAGLLGLAGAAITAYGSLPSAQTPMPPTALPSPEEPPKKAEPGQKAKSTEELVKDAKARFAEFERLRLLLIEAELLNERRDIYVAGMPGKEDEAALTKKVAELEQKIEALKPRQKYYADLFGISPSSKLPEGIKKAKEEMTKLETPKSP</sequence>
<dbReference type="Gene3D" id="1.10.1740.10">
    <property type="match status" value="1"/>
</dbReference>
<evidence type="ECO:0000256" key="4">
    <source>
        <dbReference type="ARBA" id="ARBA00023125"/>
    </source>
</evidence>
<dbReference type="InterPro" id="IPR014284">
    <property type="entry name" value="RNA_pol_sigma-70_dom"/>
</dbReference>
<reference evidence="9 10" key="1">
    <citation type="submission" date="2019-05" db="EMBL/GenBank/DDBJ databases">
        <authorList>
            <consortium name="Science for Life Laboratories"/>
        </authorList>
    </citation>
    <scope>NUCLEOTIDE SEQUENCE [LARGE SCALE GENOMIC DNA]</scope>
    <source>
        <strain evidence="9">Soil9</strain>
    </source>
</reference>
<accession>A0A6P2CTT8</accession>
<keyword evidence="4" id="KW-0238">DNA-binding</keyword>
<dbReference type="Pfam" id="PF04542">
    <property type="entry name" value="Sigma70_r2"/>
    <property type="match status" value="1"/>
</dbReference>
<gene>
    <name evidence="9" type="ORF">SOIL9_59180</name>
</gene>
<dbReference type="Pfam" id="PF08281">
    <property type="entry name" value="Sigma70_r4_2"/>
    <property type="match status" value="1"/>
</dbReference>
<keyword evidence="5" id="KW-0804">Transcription</keyword>
<feature type="domain" description="RNA polymerase sigma-70 region 2" evidence="7">
    <location>
        <begin position="40"/>
        <end position="106"/>
    </location>
</feature>
<feature type="compositionally biased region" description="Basic and acidic residues" evidence="6">
    <location>
        <begin position="279"/>
        <end position="294"/>
    </location>
</feature>
<dbReference type="PANTHER" id="PTHR43133:SF8">
    <property type="entry name" value="RNA POLYMERASE SIGMA FACTOR HI_1459-RELATED"/>
    <property type="match status" value="1"/>
</dbReference>
<feature type="domain" description="RNA polymerase sigma factor 70 region 4 type 2" evidence="8">
    <location>
        <begin position="132"/>
        <end position="180"/>
    </location>
</feature>
<keyword evidence="3" id="KW-0731">Sigma factor</keyword>
<evidence type="ECO:0000313" key="10">
    <source>
        <dbReference type="Proteomes" id="UP000464178"/>
    </source>
</evidence>
<dbReference type="Gene3D" id="1.10.10.10">
    <property type="entry name" value="Winged helix-like DNA-binding domain superfamily/Winged helix DNA-binding domain"/>
    <property type="match status" value="1"/>
</dbReference>
<dbReference type="InterPro" id="IPR013249">
    <property type="entry name" value="RNA_pol_sigma70_r4_t2"/>
</dbReference>
<evidence type="ECO:0000256" key="2">
    <source>
        <dbReference type="ARBA" id="ARBA00023015"/>
    </source>
</evidence>
<dbReference type="InterPro" id="IPR013325">
    <property type="entry name" value="RNA_pol_sigma_r2"/>
</dbReference>
<dbReference type="AlphaFoldDB" id="A0A6P2CTT8"/>
<proteinExistence type="inferred from homology"/>
<protein>
    <recommendedName>
        <fullName evidence="11">ECF RNA polymerase sigma factor SigE</fullName>
    </recommendedName>
</protein>
<dbReference type="KEGG" id="gms:SOIL9_59180"/>
<dbReference type="InterPro" id="IPR007627">
    <property type="entry name" value="RNA_pol_sigma70_r2"/>
</dbReference>
<dbReference type="InterPro" id="IPR013324">
    <property type="entry name" value="RNA_pol_sigma_r3/r4-like"/>
</dbReference>
<dbReference type="GO" id="GO:0003677">
    <property type="term" value="F:DNA binding"/>
    <property type="evidence" value="ECO:0007669"/>
    <property type="project" value="UniProtKB-KW"/>
</dbReference>